<name>A0A6B9XV05_PICSI</name>
<protein>
    <submittedName>
        <fullName evidence="1">Uncharacterized protein</fullName>
    </submittedName>
</protein>
<keyword evidence="1" id="KW-0496">Mitochondrion</keyword>
<organism evidence="1">
    <name type="scientific">Picea sitchensis</name>
    <name type="common">Sitka spruce</name>
    <name type="synonym">Pinus sitchensis</name>
    <dbReference type="NCBI Taxonomy" id="3332"/>
    <lineage>
        <taxon>Eukaryota</taxon>
        <taxon>Viridiplantae</taxon>
        <taxon>Streptophyta</taxon>
        <taxon>Embryophyta</taxon>
        <taxon>Tracheophyta</taxon>
        <taxon>Spermatophyta</taxon>
        <taxon>Pinopsida</taxon>
        <taxon>Pinidae</taxon>
        <taxon>Conifers I</taxon>
        <taxon>Pinales</taxon>
        <taxon>Pinaceae</taxon>
        <taxon>Picea</taxon>
    </lineage>
</organism>
<dbReference type="AlphaFoldDB" id="A0A6B9XV05"/>
<geneLocation type="mitochondrion" evidence="1"/>
<reference evidence="1" key="1">
    <citation type="submission" date="2019-03" db="EMBL/GenBank/DDBJ databases">
        <title>Largest Complete Mitochondrial Genome of a Gymnosperm, Sitka Spruce (Picea sitchensis), Indicates Complex Physical Structure.</title>
        <authorList>
            <person name="Jackman S.D."/>
            <person name="Coombe L."/>
            <person name="Warren R."/>
            <person name="Kirk H."/>
            <person name="Trinh E."/>
            <person name="McLeod T."/>
            <person name="Pleasance S."/>
            <person name="Pandoh P."/>
            <person name="Zhao Y."/>
            <person name="Coope R."/>
            <person name="Bousquet J."/>
            <person name="Bohlmann J.C."/>
            <person name="Jones S.J.M."/>
            <person name="Birol I."/>
        </authorList>
    </citation>
    <scope>NUCLEOTIDE SEQUENCE</scope>
    <source>
        <strain evidence="1">Q903</strain>
    </source>
</reference>
<gene>
    <name evidence="1" type="primary">orf04197</name>
    <name evidence="1" type="ORF">Q903MT_gene4174</name>
</gene>
<sequence length="57" mass="6376">MGYDLKARAMTVASYYDCLKQLLASAMTGNENRLSAITWLCPSNYDWLLAMPPSICL</sequence>
<evidence type="ECO:0000313" key="1">
    <source>
        <dbReference type="EMBL" id="QHR90151.1"/>
    </source>
</evidence>
<proteinExistence type="predicted"/>
<accession>A0A6B9XV05</accession>
<dbReference type="EMBL" id="MK697699">
    <property type="protein sequence ID" value="QHR90151.1"/>
    <property type="molecule type" value="Genomic_DNA"/>
</dbReference>